<dbReference type="RefSeq" id="WP_027699499.1">
    <property type="nucleotide sequence ID" value="NZ_DF820494.1"/>
</dbReference>
<dbReference type="GO" id="GO:0016757">
    <property type="term" value="F:glycosyltransferase activity"/>
    <property type="evidence" value="ECO:0007669"/>
    <property type="project" value="UniProtKB-KW"/>
</dbReference>
<dbReference type="Proteomes" id="UP000030643">
    <property type="component" value="Unassembled WGS sequence"/>
</dbReference>
<gene>
    <name evidence="1" type="ORF">WOSG25_110120</name>
</gene>
<proteinExistence type="predicted"/>
<name>A0A069CVM2_WEIOS</name>
<protein>
    <submittedName>
        <fullName evidence="1">Mannosyltransferase</fullName>
    </submittedName>
</protein>
<keyword evidence="1" id="KW-0808">Transferase</keyword>
<dbReference type="STRING" id="1329250.WOSG25_110120"/>
<evidence type="ECO:0000313" key="1">
    <source>
        <dbReference type="EMBL" id="GAK31534.1"/>
    </source>
</evidence>
<keyword evidence="1" id="KW-0328">Glycosyltransferase</keyword>
<dbReference type="EMBL" id="DF820494">
    <property type="protein sequence ID" value="GAK31534.1"/>
    <property type="molecule type" value="Genomic_DNA"/>
</dbReference>
<dbReference type="AlphaFoldDB" id="A0A069CVM2"/>
<organism evidence="1 2">
    <name type="scientific">Weissella oryzae (strain DSM 25784 / JCM 18191 / LMG 30913 / SG25)</name>
    <dbReference type="NCBI Taxonomy" id="1329250"/>
    <lineage>
        <taxon>Bacteria</taxon>
        <taxon>Bacillati</taxon>
        <taxon>Bacillota</taxon>
        <taxon>Bacilli</taxon>
        <taxon>Lactobacillales</taxon>
        <taxon>Lactobacillaceae</taxon>
        <taxon>Weissella</taxon>
    </lineage>
</organism>
<evidence type="ECO:0000313" key="2">
    <source>
        <dbReference type="Proteomes" id="UP000030643"/>
    </source>
</evidence>
<reference evidence="2" key="1">
    <citation type="journal article" date="2014" name="Genome Announc.">
        <title>Draft genome sequence of Weissella oryzae SG25T, isolated from fermented rice grains.</title>
        <authorList>
            <person name="Tanizawa Y."/>
            <person name="Fujisawa T."/>
            <person name="Mochizuki T."/>
            <person name="Kaminuma E."/>
            <person name="Suzuki Y."/>
            <person name="Nakamura Y."/>
            <person name="Tohno M."/>
        </authorList>
    </citation>
    <scope>NUCLEOTIDE SEQUENCE [LARGE SCALE GENOMIC DNA]</scope>
    <source>
        <strain evidence="2">DSM 25784 / JCM 18191 / LMG 30913 / SG25</strain>
    </source>
</reference>
<accession>A0A069CVM2</accession>
<sequence length="136" mass="15386">MIKDTIWQKITELSKLQRSSSELNLIDSKAQVQISDFILPTSVIKGLVVDYNEDTNVIKRLSYPTIEIMTDYTLLETFVIQINPHDETLIDLDRPLSELVGSTVEVESLLVGGQFSIEDEKAALIATKINIIEKYE</sequence>
<keyword evidence="2" id="KW-1185">Reference proteome</keyword>